<keyword evidence="5" id="KW-0479">Metal-binding</keyword>
<evidence type="ECO:0000256" key="2">
    <source>
        <dbReference type="ARBA" id="ARBA00022741"/>
    </source>
</evidence>
<evidence type="ECO:0000313" key="8">
    <source>
        <dbReference type="Proteomes" id="UP000010077"/>
    </source>
</evidence>
<comment type="cofactor">
    <cofactor evidence="5">
        <name>Mg(2+)</name>
        <dbReference type="ChEBI" id="CHEBI:18420"/>
    </cofactor>
</comment>
<dbReference type="KEGG" id="thal:A1OE_498"/>
<feature type="binding site" evidence="4">
    <location>
        <position position="48"/>
    </location>
    <ligand>
        <name>substrate</name>
    </ligand>
</feature>
<evidence type="ECO:0000313" key="7">
    <source>
        <dbReference type="EMBL" id="AFX98691.1"/>
    </source>
</evidence>
<dbReference type="GO" id="GO:0046872">
    <property type="term" value="F:metal ion binding"/>
    <property type="evidence" value="ECO:0007669"/>
    <property type="project" value="UniProtKB-KW"/>
</dbReference>
<dbReference type="Gene3D" id="3.40.50.10420">
    <property type="entry name" value="NagB/RpiA/CoA transferase-like"/>
    <property type="match status" value="1"/>
</dbReference>
<dbReference type="AlphaFoldDB" id="K7ZCL3"/>
<keyword evidence="8" id="KW-1185">Reference proteome</keyword>
<feature type="transmembrane region" description="Helical" evidence="6">
    <location>
        <begin position="21"/>
        <end position="43"/>
    </location>
</feature>
<dbReference type="PANTHER" id="PTHR23407">
    <property type="entry name" value="ATPASE INHIBITOR/5-FORMYLTETRAHYDROFOLATE CYCLO-LIGASE"/>
    <property type="match status" value="1"/>
</dbReference>
<keyword evidence="5" id="KW-0460">Magnesium</keyword>
<dbReference type="InterPro" id="IPR037171">
    <property type="entry name" value="NagB/RpiA_transferase-like"/>
</dbReference>
<dbReference type="GO" id="GO:0009396">
    <property type="term" value="P:folic acid-containing compound biosynthetic process"/>
    <property type="evidence" value="ECO:0007669"/>
    <property type="project" value="TreeGrafter"/>
</dbReference>
<dbReference type="Proteomes" id="UP000010077">
    <property type="component" value="Chromosome"/>
</dbReference>
<dbReference type="GO" id="GO:0005524">
    <property type="term" value="F:ATP binding"/>
    <property type="evidence" value="ECO:0007669"/>
    <property type="project" value="UniProtKB-KW"/>
</dbReference>
<comment type="catalytic activity">
    <reaction evidence="5">
        <text>(6S)-5-formyl-5,6,7,8-tetrahydrofolate + ATP = (6R)-5,10-methenyltetrahydrofolate + ADP + phosphate</text>
        <dbReference type="Rhea" id="RHEA:10488"/>
        <dbReference type="ChEBI" id="CHEBI:30616"/>
        <dbReference type="ChEBI" id="CHEBI:43474"/>
        <dbReference type="ChEBI" id="CHEBI:57455"/>
        <dbReference type="ChEBI" id="CHEBI:57457"/>
        <dbReference type="ChEBI" id="CHEBI:456216"/>
        <dbReference type="EC" id="6.3.3.2"/>
    </reaction>
</comment>
<keyword evidence="2 4" id="KW-0547">Nucleotide-binding</keyword>
<dbReference type="HOGENOM" id="CLU_066245_0_1_5"/>
<dbReference type="SUPFAM" id="SSF100950">
    <property type="entry name" value="NagB/RpiA/CoA transferase-like"/>
    <property type="match status" value="1"/>
</dbReference>
<comment type="similarity">
    <text evidence="1 5">Belongs to the 5-formyltetrahydrofolate cyclo-ligase family.</text>
</comment>
<dbReference type="EMBL" id="CP003539">
    <property type="protein sequence ID" value="AFX98691.1"/>
    <property type="molecule type" value="Genomic_DNA"/>
</dbReference>
<keyword evidence="6" id="KW-1133">Transmembrane helix</keyword>
<name>K7ZCL3_9PROT</name>
<organism evidence="7 8">
    <name type="scientific">Candidatus Endolissoclinum faulkneri L2</name>
    <dbReference type="NCBI Taxonomy" id="1193729"/>
    <lineage>
        <taxon>Bacteria</taxon>
        <taxon>Pseudomonadati</taxon>
        <taxon>Pseudomonadota</taxon>
        <taxon>Alphaproteobacteria</taxon>
        <taxon>Rhodospirillales</taxon>
        <taxon>Rhodospirillaceae</taxon>
        <taxon>Candidatus Endolissoclinum</taxon>
    </lineage>
</organism>
<feature type="binding site" evidence="4">
    <location>
        <begin position="123"/>
        <end position="131"/>
    </location>
    <ligand>
        <name>ATP</name>
        <dbReference type="ChEBI" id="CHEBI:30616"/>
    </ligand>
</feature>
<keyword evidence="6" id="KW-0812">Transmembrane</keyword>
<keyword evidence="6" id="KW-0472">Membrane</keyword>
<dbReference type="PANTHER" id="PTHR23407:SF1">
    <property type="entry name" value="5-FORMYLTETRAHYDROFOLATE CYCLO-LIGASE"/>
    <property type="match status" value="1"/>
</dbReference>
<dbReference type="GO" id="GO:0035999">
    <property type="term" value="P:tetrahydrofolate interconversion"/>
    <property type="evidence" value="ECO:0007669"/>
    <property type="project" value="TreeGrafter"/>
</dbReference>
<dbReference type="EC" id="6.3.3.2" evidence="5"/>
<keyword evidence="3 4" id="KW-0067">ATP-binding</keyword>
<dbReference type="InterPro" id="IPR002698">
    <property type="entry name" value="FTHF_cligase"/>
</dbReference>
<dbReference type="PIRSF" id="PIRSF006806">
    <property type="entry name" value="FTHF_cligase"/>
    <property type="match status" value="1"/>
</dbReference>
<dbReference type="STRING" id="1193729.A1OE_498"/>
<dbReference type="GO" id="GO:0030272">
    <property type="term" value="F:5-formyltetrahydrofolate cyclo-ligase activity"/>
    <property type="evidence" value="ECO:0007669"/>
    <property type="project" value="UniProtKB-EC"/>
</dbReference>
<dbReference type="PATRIC" id="fig|1193729.4.peg.271"/>
<dbReference type="NCBIfam" id="TIGR02727">
    <property type="entry name" value="MTHFS_bact"/>
    <property type="match status" value="1"/>
</dbReference>
<proteinExistence type="inferred from homology"/>
<evidence type="ECO:0000256" key="1">
    <source>
        <dbReference type="ARBA" id="ARBA00010638"/>
    </source>
</evidence>
<gene>
    <name evidence="7" type="ORF">A1OE_498</name>
</gene>
<evidence type="ECO:0000256" key="5">
    <source>
        <dbReference type="RuleBase" id="RU361279"/>
    </source>
</evidence>
<evidence type="ECO:0000256" key="4">
    <source>
        <dbReference type="PIRSR" id="PIRSR006806-1"/>
    </source>
</evidence>
<sequence length="182" mass="20131">MRKRIFRQLKRLSDQAVGADHRLAINLFGALSLCSGMVVSGYWPMRKEINVLPCLSALLSYGCRTALPVILEDKHALIFRAWSPGDQLVKGLYGTFEPRPDAEVVYPTLLLVPLVAFDRSGNRLGYGGGYYDRTLVSLHERHAIRAIGVGYAGQEVNCVPVGAHDVMLNGFLTENGFIKILE</sequence>
<dbReference type="Pfam" id="PF01812">
    <property type="entry name" value="5-FTHF_cyc-lig"/>
    <property type="match status" value="1"/>
</dbReference>
<protein>
    <recommendedName>
        <fullName evidence="5">5-formyltetrahydrofolate cyclo-ligase</fullName>
        <ecNumber evidence="5">6.3.3.2</ecNumber>
    </recommendedName>
</protein>
<evidence type="ECO:0000256" key="6">
    <source>
        <dbReference type="SAM" id="Phobius"/>
    </source>
</evidence>
<evidence type="ECO:0000256" key="3">
    <source>
        <dbReference type="ARBA" id="ARBA00022840"/>
    </source>
</evidence>
<dbReference type="eggNOG" id="COG0212">
    <property type="taxonomic scope" value="Bacteria"/>
</dbReference>
<accession>K7ZCL3</accession>
<reference evidence="7 8" key="1">
    <citation type="journal article" date="2012" name="Proc. Natl. Acad. Sci. U.S.A.">
        <title>Genome streamlining and chemical defense in a coral reef symbiosis.</title>
        <authorList>
            <person name="Kwan J.C."/>
            <person name="Donia M.S."/>
            <person name="Han A.W."/>
            <person name="Hirose E."/>
            <person name="Haygood M.G."/>
            <person name="Schmidt E.W."/>
        </authorList>
    </citation>
    <scope>NUCLEOTIDE SEQUENCE [LARGE SCALE GENOMIC DNA]</scope>
    <source>
        <strain evidence="7 8">L2</strain>
    </source>
</reference>
<keyword evidence="7" id="KW-0436">Ligase</keyword>
<dbReference type="InterPro" id="IPR024185">
    <property type="entry name" value="FTHF_cligase-like_sf"/>
</dbReference>